<dbReference type="Gene3D" id="3.80.10.10">
    <property type="entry name" value="Ribonuclease Inhibitor"/>
    <property type="match status" value="1"/>
</dbReference>
<dbReference type="Pfam" id="PF00560">
    <property type="entry name" value="LRR_1"/>
    <property type="match status" value="1"/>
</dbReference>
<proteinExistence type="predicted"/>
<dbReference type="GO" id="GO:0005886">
    <property type="term" value="C:plasma membrane"/>
    <property type="evidence" value="ECO:0007669"/>
    <property type="project" value="TreeGrafter"/>
</dbReference>
<dbReference type="InterPro" id="IPR032675">
    <property type="entry name" value="LRR_dom_sf"/>
</dbReference>
<evidence type="ECO:0000256" key="2">
    <source>
        <dbReference type="ARBA" id="ARBA00022729"/>
    </source>
</evidence>
<dbReference type="Gene3D" id="3.40.50.10140">
    <property type="entry name" value="Toll/interleukin-1 receptor homology (TIR) domain"/>
    <property type="match status" value="1"/>
</dbReference>
<dbReference type="PANTHER" id="PTHR24369">
    <property type="entry name" value="ANTIGEN BSP, PUTATIVE-RELATED"/>
    <property type="match status" value="1"/>
</dbReference>
<dbReference type="Pfam" id="PF13855">
    <property type="entry name" value="LRR_8"/>
    <property type="match status" value="1"/>
</dbReference>
<organism evidence="5 6">
    <name type="scientific">Caligus rogercresseyi</name>
    <name type="common">Sea louse</name>
    <dbReference type="NCBI Taxonomy" id="217165"/>
    <lineage>
        <taxon>Eukaryota</taxon>
        <taxon>Metazoa</taxon>
        <taxon>Ecdysozoa</taxon>
        <taxon>Arthropoda</taxon>
        <taxon>Crustacea</taxon>
        <taxon>Multicrustacea</taxon>
        <taxon>Hexanauplia</taxon>
        <taxon>Copepoda</taxon>
        <taxon>Siphonostomatoida</taxon>
        <taxon>Caligidae</taxon>
        <taxon>Caligus</taxon>
    </lineage>
</organism>
<dbReference type="Proteomes" id="UP000595437">
    <property type="component" value="Chromosome 1"/>
</dbReference>
<evidence type="ECO:0000313" key="6">
    <source>
        <dbReference type="Proteomes" id="UP000595437"/>
    </source>
</evidence>
<keyword evidence="2" id="KW-0732">Signal</keyword>
<keyword evidence="6" id="KW-1185">Reference proteome</keyword>
<feature type="non-terminal residue" evidence="5">
    <location>
        <position position="521"/>
    </location>
</feature>
<dbReference type="InterPro" id="IPR001611">
    <property type="entry name" value="Leu-rich_rpt"/>
</dbReference>
<evidence type="ECO:0000313" key="5">
    <source>
        <dbReference type="EMBL" id="QQP55664.1"/>
    </source>
</evidence>
<dbReference type="AlphaFoldDB" id="A0A7T8KGW5"/>
<evidence type="ECO:0000256" key="4">
    <source>
        <dbReference type="SAM" id="MobiDB-lite"/>
    </source>
</evidence>
<dbReference type="OrthoDB" id="2015831at2759"/>
<dbReference type="InterPro" id="IPR050541">
    <property type="entry name" value="LRR_TM_domain-containing"/>
</dbReference>
<feature type="region of interest" description="Disordered" evidence="4">
    <location>
        <begin position="433"/>
        <end position="455"/>
    </location>
</feature>
<feature type="compositionally biased region" description="Polar residues" evidence="4">
    <location>
        <begin position="433"/>
        <end position="444"/>
    </location>
</feature>
<dbReference type="SUPFAM" id="SSF52058">
    <property type="entry name" value="L domain-like"/>
    <property type="match status" value="1"/>
</dbReference>
<keyword evidence="3" id="KW-0677">Repeat</keyword>
<dbReference type="SMART" id="SM00369">
    <property type="entry name" value="LRR_TYP"/>
    <property type="match status" value="3"/>
</dbReference>
<gene>
    <name evidence="5" type="ORF">FKW44_000080</name>
</gene>
<dbReference type="PROSITE" id="PS51450">
    <property type="entry name" value="LRR"/>
    <property type="match status" value="1"/>
</dbReference>
<name>A0A7T8KGW5_CALRO</name>
<accession>A0A7T8KGW5</accession>
<evidence type="ECO:0000256" key="1">
    <source>
        <dbReference type="ARBA" id="ARBA00022614"/>
    </source>
</evidence>
<dbReference type="PANTHER" id="PTHR24369:SF210">
    <property type="entry name" value="CHAOPTIN-RELATED"/>
    <property type="match status" value="1"/>
</dbReference>
<evidence type="ECO:0000256" key="3">
    <source>
        <dbReference type="ARBA" id="ARBA00022737"/>
    </source>
</evidence>
<reference evidence="6" key="1">
    <citation type="submission" date="2021-01" db="EMBL/GenBank/DDBJ databases">
        <title>Caligus Genome Assembly.</title>
        <authorList>
            <person name="Gallardo-Escarate C."/>
        </authorList>
    </citation>
    <scope>NUCLEOTIDE SEQUENCE [LARGE SCALE GENOMIC DNA]</scope>
</reference>
<dbReference type="InterPro" id="IPR003591">
    <property type="entry name" value="Leu-rich_rpt_typical-subtyp"/>
</dbReference>
<dbReference type="SUPFAM" id="SSF52200">
    <property type="entry name" value="Toll/Interleukin receptor TIR domain"/>
    <property type="match status" value="1"/>
</dbReference>
<sequence>GLMNVPGSAPIDATSLHLDGITLRTYWLGSNASFAGLPKLTILDLSQNRLQELNGPEFTGLESTLRELYLQGNQLVRMKSSAFRNLGELRVLRLDGNLLISFPVWSLAHNPSLTSLYLAHNWWQCDCTFVSRFREFIDDHLDIVSDYQSITCTSRDGQTRPCTNTSESCFDRWRIPLLFFLVIFLSIFGVREALRIWLHSKYGIRLQIGRRECSSESKGPPSCKCIYHQRDLCGNYHSEGFKSSLSASSNTIVIMSSHFVEFEWDAFTGSLDSKLGSTEQERAIVILLESKKDILNAASNERKKSEIRNFWRKDCKKVLSYEKENNDYFWKALRYYLKDPLFPSSREGGAELDRSGIWSFSNNFEEDPMDSSTTPMLNQLLLTSRTPPMKKQCTSSAPHRHSISQLNPSLTTSGIIAAPAERVIQHQRSVSAIAGSNEQQQQQARRPPVHGSPWRQHSTPLIILPLLLEESSMIDPPKYGSHIETPSITQRLEIIYIPDPLLHPSVSQMALFSKQTEEVIE</sequence>
<keyword evidence="1" id="KW-0433">Leucine-rich repeat</keyword>
<dbReference type="InterPro" id="IPR035897">
    <property type="entry name" value="Toll_tir_struct_dom_sf"/>
</dbReference>
<dbReference type="EMBL" id="CP045890">
    <property type="protein sequence ID" value="QQP55664.1"/>
    <property type="molecule type" value="Genomic_DNA"/>
</dbReference>
<protein>
    <submittedName>
        <fullName evidence="5">Uncharacterized protein</fullName>
    </submittedName>
</protein>